<protein>
    <submittedName>
        <fullName evidence="1">Trehalose-6-phosphate synthase</fullName>
    </submittedName>
</protein>
<comment type="caution">
    <text evidence="1">The sequence shown here is derived from an EMBL/GenBank/DDBJ whole genome shotgun (WGS) entry which is preliminary data.</text>
</comment>
<keyword evidence="2" id="KW-1185">Reference proteome</keyword>
<gene>
    <name evidence="1" type="ORF">OB955_23495</name>
</gene>
<dbReference type="InterPro" id="IPR001830">
    <property type="entry name" value="Glyco_trans_20"/>
</dbReference>
<evidence type="ECO:0000313" key="2">
    <source>
        <dbReference type="Proteomes" id="UP001320972"/>
    </source>
</evidence>
<organism evidence="1 2">
    <name type="scientific">Natronoglomus mannanivorans</name>
    <dbReference type="NCBI Taxonomy" id="2979990"/>
    <lineage>
        <taxon>Archaea</taxon>
        <taxon>Methanobacteriati</taxon>
        <taxon>Methanobacteriota</taxon>
        <taxon>Stenosarchaea group</taxon>
        <taxon>Halobacteria</taxon>
        <taxon>Halobacteriales</taxon>
        <taxon>Natrialbaceae</taxon>
        <taxon>Natronoglomus</taxon>
    </lineage>
</organism>
<dbReference type="Pfam" id="PF00982">
    <property type="entry name" value="Glyco_transf_20"/>
    <property type="match status" value="1"/>
</dbReference>
<dbReference type="Gene3D" id="3.40.50.2000">
    <property type="entry name" value="Glycogen Phosphorylase B"/>
    <property type="match status" value="2"/>
</dbReference>
<name>A0ABT2QL64_9EURY</name>
<reference evidence="1 2" key="1">
    <citation type="submission" date="2022-09" db="EMBL/GenBank/DDBJ databases">
        <title>Enrichment on poylsaccharides allowed isolation of novel metabolic and taxonomic groups of Haloarchaea.</title>
        <authorList>
            <person name="Sorokin D.Y."/>
            <person name="Elcheninov A.G."/>
            <person name="Khizhniak T.V."/>
            <person name="Kolganova T.V."/>
            <person name="Kublanov I.V."/>
        </authorList>
    </citation>
    <scope>NUCLEOTIDE SEQUENCE [LARGE SCALE GENOMIC DNA]</scope>
    <source>
        <strain evidence="1 2">AArc-m2/3/4</strain>
    </source>
</reference>
<sequence length="482" mass="54076">MDDSVEAENRPLLVLTNRQPYSHRYTGDGIESTRSEGGLVTALDSVLQTTGGEWVAWGSAAADFDPSVVSADGELELPPDDPSYTLERVELDRRQVDDFYRGYSNQVLWPLFHSHIDRVNVEPTFWEGYREVNARFTDEIVDRDTSRIWVHDYHFLLVPEMLTDRISGQSRIVSFVHIPWPPAEIFDICPHSEQLLEGVLASDHVGFHTASYRENFLRCVERQFPASTVDRESGEIGHRSSETGTSTFVQPVGIYPDEVAARADSPSASASWRALSNQHGLCETPIVVGVDRLDYTKGITKRLDALASLWERHPEYREAFVYVQKATKSRSDIDEYRDYQHEVREQVHRLNDRFATDDWQPIVYIDESLPYEDILGLYRHADVGVVSSTRDGMNLVALEFVAASRGTESALVVSEFAGAAETLAPDALTVNPFDVEALGDAIVEAVTMPAPEKANRTATLQESVAGVSAGRWLEENLDRLLE</sequence>
<dbReference type="PANTHER" id="PTHR10788:SF106">
    <property type="entry name" value="BCDNA.GH08860"/>
    <property type="match status" value="1"/>
</dbReference>
<dbReference type="SUPFAM" id="SSF53756">
    <property type="entry name" value="UDP-Glycosyltransferase/glycogen phosphorylase"/>
    <property type="match status" value="1"/>
</dbReference>
<dbReference type="PANTHER" id="PTHR10788">
    <property type="entry name" value="TREHALOSE-6-PHOSPHATE SYNTHASE"/>
    <property type="match status" value="1"/>
</dbReference>
<dbReference type="EMBL" id="JAOPKB010000022">
    <property type="protein sequence ID" value="MCU4975655.1"/>
    <property type="molecule type" value="Genomic_DNA"/>
</dbReference>
<dbReference type="RefSeq" id="WP_338009308.1">
    <property type="nucleotide sequence ID" value="NZ_JAOPKB010000022.1"/>
</dbReference>
<dbReference type="Proteomes" id="UP001320972">
    <property type="component" value="Unassembled WGS sequence"/>
</dbReference>
<evidence type="ECO:0000313" key="1">
    <source>
        <dbReference type="EMBL" id="MCU4975655.1"/>
    </source>
</evidence>
<accession>A0ABT2QL64</accession>
<dbReference type="CDD" id="cd03788">
    <property type="entry name" value="GT20_TPS"/>
    <property type="match status" value="1"/>
</dbReference>
<proteinExistence type="predicted"/>